<dbReference type="KEGG" id="dpl:KGM_214945"/>
<dbReference type="EMBL" id="AGBW02007763">
    <property type="protein sequence ID" value="OWR54595.1"/>
    <property type="molecule type" value="Genomic_DNA"/>
</dbReference>
<evidence type="ECO:0000313" key="2">
    <source>
        <dbReference type="Proteomes" id="UP000007151"/>
    </source>
</evidence>
<dbReference type="InterPro" id="IPR042421">
    <property type="entry name" value="C3orf33-like"/>
</dbReference>
<comment type="caution">
    <text evidence="1">The sequence shown here is derived from an EMBL/GenBank/DDBJ whole genome shotgun (WGS) entry which is preliminary data.</text>
</comment>
<proteinExistence type="predicted"/>
<dbReference type="Proteomes" id="UP000007151">
    <property type="component" value="Unassembled WGS sequence"/>
</dbReference>
<sequence length="273" mass="30302">MTEKDGGIFYNLESLLQQDHRGVNIAVYALATAGLALSVHKIRPISKFSKASKVPNHFIKRHESLKGTYVGVQHSPVRLLINHRAPIYLPLWHSSKPPLPVKLWGVDIVSGNAVNWLDCVAKGQKVTLKPIGRDKEDLVSTVILHLPGNKAKTEETFDVGKKLVELGFAQTSLPKNIKKNTLESKLAPALLSAESRAKWNRNGIWSDRLPPLPVYVNYWKKSSEVATNIFVMSSKKLLQLLLLVVKSALSGGKSLILRPFRSSPKQVKQIQAT</sequence>
<dbReference type="PANTHER" id="PTHR28434:SF1">
    <property type="entry name" value="PROTEIN C3ORF33"/>
    <property type="match status" value="1"/>
</dbReference>
<name>A0A212FLH3_DANPL</name>
<dbReference type="eggNOG" id="ENOG502QR9T">
    <property type="taxonomic scope" value="Eukaryota"/>
</dbReference>
<dbReference type="FunCoup" id="A0A212FLH3">
    <property type="interactions" value="48"/>
</dbReference>
<dbReference type="GO" id="GO:0005615">
    <property type="term" value="C:extracellular space"/>
    <property type="evidence" value="ECO:0007669"/>
    <property type="project" value="TreeGrafter"/>
</dbReference>
<evidence type="ECO:0000313" key="1">
    <source>
        <dbReference type="EMBL" id="OWR54595.1"/>
    </source>
</evidence>
<organism evidence="1 2">
    <name type="scientific">Danaus plexippus plexippus</name>
    <dbReference type="NCBI Taxonomy" id="278856"/>
    <lineage>
        <taxon>Eukaryota</taxon>
        <taxon>Metazoa</taxon>
        <taxon>Ecdysozoa</taxon>
        <taxon>Arthropoda</taxon>
        <taxon>Hexapoda</taxon>
        <taxon>Insecta</taxon>
        <taxon>Pterygota</taxon>
        <taxon>Neoptera</taxon>
        <taxon>Endopterygota</taxon>
        <taxon>Lepidoptera</taxon>
        <taxon>Glossata</taxon>
        <taxon>Ditrysia</taxon>
        <taxon>Papilionoidea</taxon>
        <taxon>Nymphalidae</taxon>
        <taxon>Danainae</taxon>
        <taxon>Danaini</taxon>
        <taxon>Danaina</taxon>
        <taxon>Danaus</taxon>
        <taxon>Danaus</taxon>
    </lineage>
</organism>
<gene>
    <name evidence="1" type="ORF">KGM_214945</name>
</gene>
<protein>
    <submittedName>
        <fullName evidence="1">Uncharacterized protein</fullName>
    </submittedName>
</protein>
<dbReference type="PANTHER" id="PTHR28434">
    <property type="entry name" value="PROTEIN C3ORF33"/>
    <property type="match status" value="1"/>
</dbReference>
<accession>A0A212FLH3</accession>
<keyword evidence="2" id="KW-1185">Reference proteome</keyword>
<reference evidence="1 2" key="1">
    <citation type="journal article" date="2011" name="Cell">
        <title>The monarch butterfly genome yields insights into long-distance migration.</title>
        <authorList>
            <person name="Zhan S."/>
            <person name="Merlin C."/>
            <person name="Boore J.L."/>
            <person name="Reppert S.M."/>
        </authorList>
    </citation>
    <scope>NUCLEOTIDE SEQUENCE [LARGE SCALE GENOMIC DNA]</scope>
    <source>
        <strain evidence="1">F-2</strain>
    </source>
</reference>
<dbReference type="Gene3D" id="2.40.50.90">
    <property type="match status" value="1"/>
</dbReference>
<dbReference type="OrthoDB" id="6220511at2759"/>
<dbReference type="SUPFAM" id="SSF50199">
    <property type="entry name" value="Staphylococcal nuclease"/>
    <property type="match status" value="1"/>
</dbReference>
<dbReference type="AlphaFoldDB" id="A0A212FLH3"/>
<dbReference type="InterPro" id="IPR035437">
    <property type="entry name" value="SNase_OB-fold_sf"/>
</dbReference>